<dbReference type="AlphaFoldDB" id="A0AAW1YPP6"/>
<dbReference type="Gene3D" id="2.80.10.50">
    <property type="match status" value="2"/>
</dbReference>
<dbReference type="Pfam" id="PF07468">
    <property type="entry name" value="Agglutinin"/>
    <property type="match status" value="2"/>
</dbReference>
<gene>
    <name evidence="2" type="ORF">M0R45_006172</name>
</gene>
<name>A0AAW1YPP6_RUBAR</name>
<accession>A0AAW1YPP6</accession>
<feature type="domain" description="Agglutinin" evidence="1">
    <location>
        <begin position="59"/>
        <end position="211"/>
    </location>
</feature>
<dbReference type="Proteomes" id="UP001457282">
    <property type="component" value="Unassembled WGS sequence"/>
</dbReference>
<dbReference type="InterPro" id="IPR053237">
    <property type="entry name" value="Natterin_C"/>
</dbReference>
<protein>
    <recommendedName>
        <fullName evidence="1">Agglutinin domain-containing protein</fullName>
    </recommendedName>
</protein>
<dbReference type="PANTHER" id="PTHR39244:SF5">
    <property type="entry name" value="NATTERIN-3-LIKE"/>
    <property type="match status" value="1"/>
</dbReference>
<dbReference type="PANTHER" id="PTHR39244">
    <property type="entry name" value="NATTERIN-4"/>
    <property type="match status" value="1"/>
</dbReference>
<dbReference type="EMBL" id="JBEDUW010000001">
    <property type="protein sequence ID" value="KAK9950697.1"/>
    <property type="molecule type" value="Genomic_DNA"/>
</dbReference>
<dbReference type="SMART" id="SM00791">
    <property type="entry name" value="Agglutinin"/>
    <property type="match status" value="2"/>
</dbReference>
<reference evidence="2 3" key="1">
    <citation type="journal article" date="2023" name="G3 (Bethesda)">
        <title>A chromosome-length genome assembly and annotation of blackberry (Rubus argutus, cv. 'Hillquist').</title>
        <authorList>
            <person name="Bruna T."/>
            <person name="Aryal R."/>
            <person name="Dudchenko O."/>
            <person name="Sargent D.J."/>
            <person name="Mead D."/>
            <person name="Buti M."/>
            <person name="Cavallini A."/>
            <person name="Hytonen T."/>
            <person name="Andres J."/>
            <person name="Pham M."/>
            <person name="Weisz D."/>
            <person name="Mascagni F."/>
            <person name="Usai G."/>
            <person name="Natali L."/>
            <person name="Bassil N."/>
            <person name="Fernandez G.E."/>
            <person name="Lomsadze A."/>
            <person name="Armour M."/>
            <person name="Olukolu B."/>
            <person name="Poorten T."/>
            <person name="Britton C."/>
            <person name="Davik J."/>
            <person name="Ashrafi H."/>
            <person name="Aiden E.L."/>
            <person name="Borodovsky M."/>
            <person name="Worthington M."/>
        </authorList>
    </citation>
    <scope>NUCLEOTIDE SEQUENCE [LARGE SCALE GENOMIC DNA]</scope>
    <source>
        <strain evidence="2">PI 553951</strain>
    </source>
</reference>
<sequence length="380" mass="42427">MMNINQGNQGDVVTCVVGDFIKGVEGDVIKDVHGNVIKIVGGNFIQVIGGGVSYGEKKIQLPRFVVLKSKYEGKCLRLTNIETDLPAGFVKFEAREVASLQAKFELETAQTGSGLVHIRCCSNNKYLVRSGTQHWIVAAADKPEENKFKISCTLFEPELVNKSGGQEFRFRHIQLGMYACLWRTHIPFYGGLCAGSNEPDKDECDVYTVIDFQSLAEKMNKAKAVELPKFVALKAKYEGKYLNLTQSDPSLPAGFLKFDGEEVTSPLVKFEVEMAKSGNGLVHIRCFDNKKYLVRDGHNCWIVAAAEKPEEDEYKISCTLFEPELYDENGGLEFRFRHVQLGMYACLWRAQIPFYGGLYGGSTTPDKDECDVYTVVNLNG</sequence>
<organism evidence="2 3">
    <name type="scientific">Rubus argutus</name>
    <name type="common">Southern blackberry</name>
    <dbReference type="NCBI Taxonomy" id="59490"/>
    <lineage>
        <taxon>Eukaryota</taxon>
        <taxon>Viridiplantae</taxon>
        <taxon>Streptophyta</taxon>
        <taxon>Embryophyta</taxon>
        <taxon>Tracheophyta</taxon>
        <taxon>Spermatophyta</taxon>
        <taxon>Magnoliopsida</taxon>
        <taxon>eudicotyledons</taxon>
        <taxon>Gunneridae</taxon>
        <taxon>Pentapetalae</taxon>
        <taxon>rosids</taxon>
        <taxon>fabids</taxon>
        <taxon>Rosales</taxon>
        <taxon>Rosaceae</taxon>
        <taxon>Rosoideae</taxon>
        <taxon>Rosoideae incertae sedis</taxon>
        <taxon>Rubus</taxon>
    </lineage>
</organism>
<proteinExistence type="predicted"/>
<keyword evidence="3" id="KW-1185">Reference proteome</keyword>
<feature type="domain" description="Agglutinin" evidence="1">
    <location>
        <begin position="225"/>
        <end position="377"/>
    </location>
</feature>
<comment type="caution">
    <text evidence="2">The sequence shown here is derived from an EMBL/GenBank/DDBJ whole genome shotgun (WGS) entry which is preliminary data.</text>
</comment>
<dbReference type="InterPro" id="IPR036242">
    <property type="entry name" value="Agglutinin_dom_sf"/>
</dbReference>
<evidence type="ECO:0000313" key="3">
    <source>
        <dbReference type="Proteomes" id="UP001457282"/>
    </source>
</evidence>
<evidence type="ECO:0000259" key="1">
    <source>
        <dbReference type="SMART" id="SM00791"/>
    </source>
</evidence>
<dbReference type="SUPFAM" id="SSF50382">
    <property type="entry name" value="Agglutinin"/>
    <property type="match status" value="2"/>
</dbReference>
<evidence type="ECO:0000313" key="2">
    <source>
        <dbReference type="EMBL" id="KAK9950697.1"/>
    </source>
</evidence>
<dbReference type="InterPro" id="IPR008998">
    <property type="entry name" value="Agglutinin"/>
</dbReference>